<evidence type="ECO:0000313" key="8">
    <source>
        <dbReference type="Proteomes" id="UP000188820"/>
    </source>
</evidence>
<dbReference type="InterPro" id="IPR050406">
    <property type="entry name" value="FGGY_Carb_Kinase"/>
</dbReference>
<dbReference type="Proteomes" id="UP000188820">
    <property type="component" value="Unassembled WGS sequence"/>
</dbReference>
<gene>
    <name evidence="7" type="ORF">BKG89_09810</name>
</gene>
<comment type="caution">
    <text evidence="7">The sequence shown here is derived from an EMBL/GenBank/DDBJ whole genome shotgun (WGS) entry which is preliminary data.</text>
</comment>
<dbReference type="SUPFAM" id="SSF53067">
    <property type="entry name" value="Actin-like ATPase domain"/>
    <property type="match status" value="2"/>
</dbReference>
<evidence type="ECO:0000259" key="6">
    <source>
        <dbReference type="Pfam" id="PF02782"/>
    </source>
</evidence>
<reference evidence="7 8" key="1">
    <citation type="submission" date="2016-10" db="EMBL/GenBank/DDBJ databases">
        <title>Rodentibacter gen. nov. and new species.</title>
        <authorList>
            <person name="Christensen H."/>
        </authorList>
    </citation>
    <scope>NUCLEOTIDE SEQUENCE [LARGE SCALE GENOMIC DNA]</scope>
    <source>
        <strain evidence="7 8">1998236014</strain>
    </source>
</reference>
<dbReference type="EMBL" id="MLAA01000044">
    <property type="protein sequence ID" value="OOF67323.1"/>
    <property type="molecule type" value="Genomic_DNA"/>
</dbReference>
<name>A0ABX3KW76_9PAST</name>
<evidence type="ECO:0000256" key="2">
    <source>
        <dbReference type="ARBA" id="ARBA00022679"/>
    </source>
</evidence>
<feature type="domain" description="Carbohydrate kinase FGGY N-terminal" evidence="5">
    <location>
        <begin position="3"/>
        <end position="249"/>
    </location>
</feature>
<dbReference type="InterPro" id="IPR018484">
    <property type="entry name" value="FGGY_N"/>
</dbReference>
<evidence type="ECO:0000256" key="1">
    <source>
        <dbReference type="ARBA" id="ARBA00009156"/>
    </source>
</evidence>
<dbReference type="CDD" id="cd07802">
    <property type="entry name" value="ASKHA_NBD_FGGY_EcLyxK-like"/>
    <property type="match status" value="1"/>
</dbReference>
<dbReference type="PIRSF" id="PIRSF000538">
    <property type="entry name" value="GlpK"/>
    <property type="match status" value="1"/>
</dbReference>
<dbReference type="InterPro" id="IPR043129">
    <property type="entry name" value="ATPase_NBD"/>
</dbReference>
<proteinExistence type="inferred from homology"/>
<comment type="similarity">
    <text evidence="1 4">Belongs to the FGGY kinase family.</text>
</comment>
<dbReference type="GO" id="GO:0016301">
    <property type="term" value="F:kinase activity"/>
    <property type="evidence" value="ECO:0007669"/>
    <property type="project" value="UniProtKB-KW"/>
</dbReference>
<keyword evidence="8" id="KW-1185">Reference proteome</keyword>
<dbReference type="Gene3D" id="3.30.420.40">
    <property type="match status" value="2"/>
</dbReference>
<feature type="domain" description="Carbohydrate kinase FGGY C-terminal" evidence="6">
    <location>
        <begin position="258"/>
        <end position="438"/>
    </location>
</feature>
<dbReference type="InterPro" id="IPR018483">
    <property type="entry name" value="Carb_kinase_FGGY_CS"/>
</dbReference>
<evidence type="ECO:0000256" key="4">
    <source>
        <dbReference type="RuleBase" id="RU003733"/>
    </source>
</evidence>
<organism evidence="7 8">
    <name type="scientific">Rodentibacter caecimuris</name>
    <dbReference type="NCBI Taxonomy" id="1796644"/>
    <lineage>
        <taxon>Bacteria</taxon>
        <taxon>Pseudomonadati</taxon>
        <taxon>Pseudomonadota</taxon>
        <taxon>Gammaproteobacteria</taxon>
        <taxon>Pasteurellales</taxon>
        <taxon>Pasteurellaceae</taxon>
        <taxon>Rodentibacter</taxon>
    </lineage>
</organism>
<dbReference type="PANTHER" id="PTHR43095">
    <property type="entry name" value="SUGAR KINASE"/>
    <property type="match status" value="1"/>
</dbReference>
<accession>A0ABX3KW76</accession>
<dbReference type="InterPro" id="IPR018485">
    <property type="entry name" value="FGGY_C"/>
</dbReference>
<protein>
    <submittedName>
        <fullName evidence="7">Carbohydrate kinase</fullName>
    </submittedName>
</protein>
<dbReference type="Pfam" id="PF00370">
    <property type="entry name" value="FGGY_N"/>
    <property type="match status" value="1"/>
</dbReference>
<dbReference type="PROSITE" id="PS00445">
    <property type="entry name" value="FGGY_KINASES_2"/>
    <property type="match status" value="1"/>
</dbReference>
<evidence type="ECO:0000259" key="5">
    <source>
        <dbReference type="Pfam" id="PF00370"/>
    </source>
</evidence>
<keyword evidence="3 4" id="KW-0418">Kinase</keyword>
<sequence length="484" mass="54169">MNYFLGIDCGGTFIKSAIFDENGKMYGCVRESVAVISDQAGYAERDMAQLWKKCASVIRQTIIQSGIAASEIRAVGISAQGKGVFLLDEQKQPLGRAILSSDQRSLEIVKQWQQVGIPKKLYPLTRQTLWTGHPVSILRWLKENEPLRYTKIGTVLMSHDYLRFCLTGKLHCEETNISESNLYNMQMKQYDPKLAQWLGIQEISNKLPPIIRSNAVAGYVTEQAAKLSGLVEGTPVVGGLFDVVSTALCAGLDDERKLNVVLGTWSVVSGITDRIDGNQALSFVYGRYVEPQKWIVHEASPTSAGNLEWFLKQWQSLSYKEINQGIAELPPAGSSVLFVPFLYGSNARLGMKAGFYGLQAHHTQYHLLQAIYEGVLFSLMHHLERMLKRFPKTECLRVTGGAAKSVVWMQMLADLTGLSIEILQIEESGCLGAALMAMQEKGERCLRSLSSEMQVFEPNPHHFDTYQNKYKQYINLVRALEKVD</sequence>
<evidence type="ECO:0000313" key="7">
    <source>
        <dbReference type="EMBL" id="OOF67323.1"/>
    </source>
</evidence>
<dbReference type="RefSeq" id="WP_077464523.1">
    <property type="nucleotide sequence ID" value="NZ_MLAA01000044.1"/>
</dbReference>
<evidence type="ECO:0000256" key="3">
    <source>
        <dbReference type="ARBA" id="ARBA00022777"/>
    </source>
</evidence>
<dbReference type="InterPro" id="IPR000577">
    <property type="entry name" value="Carb_kinase_FGGY"/>
</dbReference>
<dbReference type="PANTHER" id="PTHR43095:SF3">
    <property type="entry name" value="L-XYLULOSE_3-KETO-L-GULONATE KINASE"/>
    <property type="match status" value="1"/>
</dbReference>
<dbReference type="Pfam" id="PF02782">
    <property type="entry name" value="FGGY_C"/>
    <property type="match status" value="1"/>
</dbReference>
<keyword evidence="2 4" id="KW-0808">Transferase</keyword>